<reference evidence="4" key="1">
    <citation type="submission" date="2011-12" db="EMBL/GenBank/DDBJ databases">
        <title>Complete sequence of Clostridium clariflavum DSM 19732.</title>
        <authorList>
            <consortium name="US DOE Joint Genome Institute"/>
            <person name="Lucas S."/>
            <person name="Han J."/>
            <person name="Lapidus A."/>
            <person name="Cheng J.-F."/>
            <person name="Goodwin L."/>
            <person name="Pitluck S."/>
            <person name="Peters L."/>
            <person name="Teshima H."/>
            <person name="Detter J.C."/>
            <person name="Han C."/>
            <person name="Tapia R."/>
            <person name="Land M."/>
            <person name="Hauser L."/>
            <person name="Kyrpides N."/>
            <person name="Ivanova N."/>
            <person name="Pagani I."/>
            <person name="Kitzmiller T."/>
            <person name="Lynd L."/>
            <person name="Izquierdo J."/>
            <person name="Woyke T."/>
        </authorList>
    </citation>
    <scope>NUCLEOTIDE SEQUENCE [LARGE SCALE GENOMIC DNA]</scope>
    <source>
        <strain evidence="4">DSM 19732 / NBRC 101661 / EBR45</strain>
    </source>
</reference>
<gene>
    <name evidence="3" type="ordered locus">Clocl_2228</name>
</gene>
<dbReference type="PANTHER" id="PTHR31793">
    <property type="entry name" value="4-HYDROXYBENZOYL-COA THIOESTERASE FAMILY MEMBER"/>
    <property type="match status" value="1"/>
</dbReference>
<dbReference type="CDD" id="cd00586">
    <property type="entry name" value="4HBT"/>
    <property type="match status" value="1"/>
</dbReference>
<accession>G8LXR7</accession>
<comment type="similarity">
    <text evidence="1">Belongs to the 4-hydroxybenzoyl-CoA thioesterase family.</text>
</comment>
<dbReference type="STRING" id="720554.Clocl_2228"/>
<protein>
    <submittedName>
        <fullName evidence="3">Acyl-CoA thioester hydrolase, YbgC/YbaW family</fullName>
    </submittedName>
</protein>
<organism evidence="3 4">
    <name type="scientific">Acetivibrio clariflavus (strain DSM 19732 / NBRC 101661 / EBR45)</name>
    <name type="common">Clostridium clariflavum</name>
    <dbReference type="NCBI Taxonomy" id="720554"/>
    <lineage>
        <taxon>Bacteria</taxon>
        <taxon>Bacillati</taxon>
        <taxon>Bacillota</taxon>
        <taxon>Clostridia</taxon>
        <taxon>Eubacteriales</taxon>
        <taxon>Oscillospiraceae</taxon>
        <taxon>Acetivibrio</taxon>
    </lineage>
</organism>
<evidence type="ECO:0000313" key="3">
    <source>
        <dbReference type="EMBL" id="AEV68820.1"/>
    </source>
</evidence>
<sequence length="146" mass="17324">MYTSKTEIVVRYAETDQMGIAHHSNYPIWYEAARTDFIKGAGISYSEIEKRGCMLPLLELKSCYKKPARYEDELFIITKIKDLSSTRITFYYEVYDKKENTLLNYGETMHVWTDKNLRPVNMKKYAPDIYNFMLKLTQEDTVKDKE</sequence>
<evidence type="ECO:0000313" key="4">
    <source>
        <dbReference type="Proteomes" id="UP000005435"/>
    </source>
</evidence>
<dbReference type="InterPro" id="IPR029069">
    <property type="entry name" value="HotDog_dom_sf"/>
</dbReference>
<dbReference type="GO" id="GO:0047617">
    <property type="term" value="F:fatty acyl-CoA hydrolase activity"/>
    <property type="evidence" value="ECO:0007669"/>
    <property type="project" value="TreeGrafter"/>
</dbReference>
<proteinExistence type="inferred from homology"/>
<dbReference type="InterPro" id="IPR006684">
    <property type="entry name" value="YbgC/YbaW"/>
</dbReference>
<dbReference type="HOGENOM" id="CLU_101141_3_3_9"/>
<dbReference type="eggNOG" id="COG0824">
    <property type="taxonomic scope" value="Bacteria"/>
</dbReference>
<dbReference type="RefSeq" id="WP_014255399.1">
    <property type="nucleotide sequence ID" value="NC_016627.1"/>
</dbReference>
<dbReference type="OrthoDB" id="9800856at2"/>
<keyword evidence="4" id="KW-1185">Reference proteome</keyword>
<name>G8LXR7_ACECE</name>
<dbReference type="EMBL" id="CP003065">
    <property type="protein sequence ID" value="AEV68820.1"/>
    <property type="molecule type" value="Genomic_DNA"/>
</dbReference>
<dbReference type="Gene3D" id="3.10.129.10">
    <property type="entry name" value="Hotdog Thioesterase"/>
    <property type="match status" value="1"/>
</dbReference>
<evidence type="ECO:0000256" key="2">
    <source>
        <dbReference type="ARBA" id="ARBA00022801"/>
    </source>
</evidence>
<evidence type="ECO:0000256" key="1">
    <source>
        <dbReference type="ARBA" id="ARBA00005953"/>
    </source>
</evidence>
<keyword evidence="2 3" id="KW-0378">Hydrolase</keyword>
<dbReference type="PANTHER" id="PTHR31793:SF27">
    <property type="entry name" value="NOVEL THIOESTERASE SUPERFAMILY DOMAIN AND SAPOSIN A-TYPE DOMAIN CONTAINING PROTEIN (0610012H03RIK)"/>
    <property type="match status" value="1"/>
</dbReference>
<dbReference type="KEGG" id="ccl:Clocl_2228"/>
<dbReference type="AlphaFoldDB" id="G8LXR7"/>
<dbReference type="Pfam" id="PF13279">
    <property type="entry name" value="4HBT_2"/>
    <property type="match status" value="1"/>
</dbReference>
<reference evidence="3 4" key="2">
    <citation type="journal article" date="2012" name="Stand. Genomic Sci.">
        <title>Complete Genome Sequence of Clostridium clariflavum DSM 19732.</title>
        <authorList>
            <person name="Izquierdo J.A."/>
            <person name="Goodwin L."/>
            <person name="Davenport K.W."/>
            <person name="Teshima H."/>
            <person name="Bruce D."/>
            <person name="Detter C."/>
            <person name="Tapia R."/>
            <person name="Han S."/>
            <person name="Land M."/>
            <person name="Hauser L."/>
            <person name="Jeffries C.D."/>
            <person name="Han J."/>
            <person name="Pitluck S."/>
            <person name="Nolan M."/>
            <person name="Chen A."/>
            <person name="Huntemann M."/>
            <person name="Mavromatis K."/>
            <person name="Mikhailova N."/>
            <person name="Liolios K."/>
            <person name="Woyke T."/>
            <person name="Lynd L.R."/>
        </authorList>
    </citation>
    <scope>NUCLEOTIDE SEQUENCE [LARGE SCALE GENOMIC DNA]</scope>
    <source>
        <strain evidence="4">DSM 19732 / NBRC 101661 / EBR45</strain>
    </source>
</reference>
<dbReference type="InterPro" id="IPR050563">
    <property type="entry name" value="4-hydroxybenzoyl-CoA_TE"/>
</dbReference>
<dbReference type="PIRSF" id="PIRSF003230">
    <property type="entry name" value="YbgC"/>
    <property type="match status" value="1"/>
</dbReference>
<dbReference type="SUPFAM" id="SSF54637">
    <property type="entry name" value="Thioesterase/thiol ester dehydrase-isomerase"/>
    <property type="match status" value="1"/>
</dbReference>
<dbReference type="Proteomes" id="UP000005435">
    <property type="component" value="Chromosome"/>
</dbReference>
<dbReference type="NCBIfam" id="TIGR00051">
    <property type="entry name" value="YbgC/FadM family acyl-CoA thioesterase"/>
    <property type="match status" value="1"/>
</dbReference>